<organism evidence="1">
    <name type="scientific">bioreactor metagenome</name>
    <dbReference type="NCBI Taxonomy" id="1076179"/>
    <lineage>
        <taxon>unclassified sequences</taxon>
        <taxon>metagenomes</taxon>
        <taxon>ecological metagenomes</taxon>
    </lineage>
</organism>
<proteinExistence type="predicted"/>
<name>A0A645AM57_9ZZZZ</name>
<dbReference type="EMBL" id="VSSQ01014320">
    <property type="protein sequence ID" value="MPM53411.1"/>
    <property type="molecule type" value="Genomic_DNA"/>
</dbReference>
<reference evidence="1" key="1">
    <citation type="submission" date="2019-08" db="EMBL/GenBank/DDBJ databases">
        <authorList>
            <person name="Kucharzyk K."/>
            <person name="Murdoch R.W."/>
            <person name="Higgins S."/>
            <person name="Loffler F."/>
        </authorList>
    </citation>
    <scope>NUCLEOTIDE SEQUENCE</scope>
</reference>
<protein>
    <submittedName>
        <fullName evidence="1">Uncharacterized protein</fullName>
    </submittedName>
</protein>
<evidence type="ECO:0000313" key="1">
    <source>
        <dbReference type="EMBL" id="MPM53411.1"/>
    </source>
</evidence>
<sequence length="166" mass="19569">MKTIFSFICSLTFSDKKFGFSEANNLRFSNHNELVLLLLLPFFEIKTSWYYANSALYGFLACGKDIFYRLINDCMINWRNLAIIALLHRKEMTKRSKKLGYYYVGTIVNLKGVPVKLHFCKASKRGNWNNMMTINTLLAFEEAYKIYSTRWSGEVFFYGKSKQKYF</sequence>
<dbReference type="AlphaFoldDB" id="A0A645AM57"/>
<accession>A0A645AM57</accession>
<comment type="caution">
    <text evidence="1">The sequence shown here is derived from an EMBL/GenBank/DDBJ whole genome shotgun (WGS) entry which is preliminary data.</text>
</comment>
<gene>
    <name evidence="1" type="ORF">SDC9_100179</name>
</gene>